<evidence type="ECO:0000313" key="2">
    <source>
        <dbReference type="Proteomes" id="UP000805193"/>
    </source>
</evidence>
<comment type="caution">
    <text evidence="1">The sequence shown here is derived from an EMBL/GenBank/DDBJ whole genome shotgun (WGS) entry which is preliminary data.</text>
</comment>
<protein>
    <submittedName>
        <fullName evidence="1">Uncharacterized protein</fullName>
    </submittedName>
</protein>
<sequence>MVFHKVWRCQHHKRNKVSDRRNAACMARLDVKLKKLTKDTRKNDAYLRRDVPLVAVIRIDSRHTHSTQSADALRLLRGTSTTKETFLRYFSDGMTVCEARRLHESKLCLEDGGPVLLANGALNPTTRTAQHWHSVWSTTCFGGGAIDPLSKLEEKAPLYAAQGTGVTVSRSDSSTCWAVLVVTPIMQRAQALDVAKDIVFIDSTSSCDTTKCTVTVVLVATMAGAVPVAVLGHLISTIVQLLVLCLMVGHICIIVSQAPNVVMTDNSSAEKAAVQETWPTARQLLCHFHVAQAEWRWLTAARNRVDKDQRRQLMSLFQEASFVMYADSEEKLEAATAQLKLQPHQAFVARVEAFLGRREEWVLLFRANITTRGHNTNNFAEATIRVLKDMVLNRTEAFNAVALVDAVAVVWERYFESRILRHAHSRVASHQLAYKRLLSRMPQGAADSIRPMGDNVYAVPSATHHGVVYEVSAGFGACSCPVGKQGAFWKQSSKEPDVASCTAQASEGQHAAEASDMPEAPQPSTSALASPAVQGSDQAQIAQAREQVYQRLESSLRRLHALNEDSATYLEILQGLRDELDRVPNGNDATGLMLSLKATAAGRRRRGRQIRVKPTSLARRRPGLTRGSKRVPAGRPPSDKPAKRPRKRPHSLQRNVQDNVPSARLH</sequence>
<proteinExistence type="predicted"/>
<accession>A0AC60PYI3</accession>
<keyword evidence="2" id="KW-1185">Reference proteome</keyword>
<gene>
    <name evidence="1" type="ORF">HPB47_027218</name>
</gene>
<dbReference type="Proteomes" id="UP000805193">
    <property type="component" value="Unassembled WGS sequence"/>
</dbReference>
<dbReference type="EMBL" id="JABSTQ010009815">
    <property type="protein sequence ID" value="KAG0425636.1"/>
    <property type="molecule type" value="Genomic_DNA"/>
</dbReference>
<name>A0AC60PYI3_IXOPE</name>
<organism evidence="1 2">
    <name type="scientific">Ixodes persulcatus</name>
    <name type="common">Taiga tick</name>
    <dbReference type="NCBI Taxonomy" id="34615"/>
    <lineage>
        <taxon>Eukaryota</taxon>
        <taxon>Metazoa</taxon>
        <taxon>Ecdysozoa</taxon>
        <taxon>Arthropoda</taxon>
        <taxon>Chelicerata</taxon>
        <taxon>Arachnida</taxon>
        <taxon>Acari</taxon>
        <taxon>Parasitiformes</taxon>
        <taxon>Ixodida</taxon>
        <taxon>Ixodoidea</taxon>
        <taxon>Ixodidae</taxon>
        <taxon>Ixodinae</taxon>
        <taxon>Ixodes</taxon>
    </lineage>
</organism>
<reference evidence="1 2" key="1">
    <citation type="journal article" date="2020" name="Cell">
        <title>Large-Scale Comparative Analyses of Tick Genomes Elucidate Their Genetic Diversity and Vector Capacities.</title>
        <authorList>
            <consortium name="Tick Genome and Microbiome Consortium (TIGMIC)"/>
            <person name="Jia N."/>
            <person name="Wang J."/>
            <person name="Shi W."/>
            <person name="Du L."/>
            <person name="Sun Y."/>
            <person name="Zhan W."/>
            <person name="Jiang J.F."/>
            <person name="Wang Q."/>
            <person name="Zhang B."/>
            <person name="Ji P."/>
            <person name="Bell-Sakyi L."/>
            <person name="Cui X.M."/>
            <person name="Yuan T.T."/>
            <person name="Jiang B.G."/>
            <person name="Yang W.F."/>
            <person name="Lam T.T."/>
            <person name="Chang Q.C."/>
            <person name="Ding S.J."/>
            <person name="Wang X.J."/>
            <person name="Zhu J.G."/>
            <person name="Ruan X.D."/>
            <person name="Zhao L."/>
            <person name="Wei J.T."/>
            <person name="Ye R.Z."/>
            <person name="Que T.C."/>
            <person name="Du C.H."/>
            <person name="Zhou Y.H."/>
            <person name="Cheng J.X."/>
            <person name="Dai P.F."/>
            <person name="Guo W.B."/>
            <person name="Han X.H."/>
            <person name="Huang E.J."/>
            <person name="Li L.F."/>
            <person name="Wei W."/>
            <person name="Gao Y.C."/>
            <person name="Liu J.Z."/>
            <person name="Shao H.Z."/>
            <person name="Wang X."/>
            <person name="Wang C.C."/>
            <person name="Yang T.C."/>
            <person name="Huo Q.B."/>
            <person name="Li W."/>
            <person name="Chen H.Y."/>
            <person name="Chen S.E."/>
            <person name="Zhou L.G."/>
            <person name="Ni X.B."/>
            <person name="Tian J.H."/>
            <person name="Sheng Y."/>
            <person name="Liu T."/>
            <person name="Pan Y.S."/>
            <person name="Xia L.Y."/>
            <person name="Li J."/>
            <person name="Zhao F."/>
            <person name="Cao W.C."/>
        </authorList>
    </citation>
    <scope>NUCLEOTIDE SEQUENCE [LARGE SCALE GENOMIC DNA]</scope>
    <source>
        <strain evidence="1">Iper-2018</strain>
    </source>
</reference>
<evidence type="ECO:0000313" key="1">
    <source>
        <dbReference type="EMBL" id="KAG0425636.1"/>
    </source>
</evidence>